<evidence type="ECO:0000256" key="1">
    <source>
        <dbReference type="ARBA" id="ARBA00001974"/>
    </source>
</evidence>
<dbReference type="Proteomes" id="UP000028870">
    <property type="component" value="Unassembled WGS sequence"/>
</dbReference>
<evidence type="ECO:0000256" key="3">
    <source>
        <dbReference type="ARBA" id="ARBA00022630"/>
    </source>
</evidence>
<evidence type="ECO:0000256" key="2">
    <source>
        <dbReference type="ARBA" id="ARBA00010139"/>
    </source>
</evidence>
<evidence type="ECO:0000256" key="5">
    <source>
        <dbReference type="ARBA" id="ARBA00022857"/>
    </source>
</evidence>
<proteinExistence type="inferred from homology"/>
<protein>
    <submittedName>
        <fullName evidence="8">Cyclododecanone monooxygenase</fullName>
    </submittedName>
</protein>
<dbReference type="AlphaFoldDB" id="W9BMI4"/>
<evidence type="ECO:0000256" key="4">
    <source>
        <dbReference type="ARBA" id="ARBA00022827"/>
    </source>
</evidence>
<keyword evidence="4" id="KW-0274">FAD</keyword>
<dbReference type="STRING" id="258533.BN977_06297"/>
<reference evidence="8" key="2">
    <citation type="submission" date="2014-03" db="EMBL/GenBank/DDBJ databases">
        <authorList>
            <person name="Urmite Genomes"/>
        </authorList>
    </citation>
    <scope>NUCLEOTIDE SEQUENCE</scope>
    <source>
        <strain evidence="8">DSM 44829</strain>
    </source>
</reference>
<accession>W9BMI4</accession>
<keyword evidence="7 8" id="KW-0503">Monooxygenase</keyword>
<comment type="caution">
    <text evidence="8">The sequence shown here is derived from an EMBL/GenBank/DDBJ whole genome shotgun (WGS) entry which is preliminary data.</text>
</comment>
<evidence type="ECO:0000313" key="9">
    <source>
        <dbReference type="Proteomes" id="UP000028870"/>
    </source>
</evidence>
<dbReference type="GO" id="GO:0016709">
    <property type="term" value="F:oxidoreductase activity, acting on paired donors, with incorporation or reduction of molecular oxygen, NAD(P)H as one donor, and incorporation of one atom of oxygen"/>
    <property type="evidence" value="ECO:0007669"/>
    <property type="project" value="UniProtKB-ARBA"/>
</dbReference>
<dbReference type="FunFam" id="3.50.50.60:FF:000341">
    <property type="entry name" value="Baeyer-Villiger monooxygenase"/>
    <property type="match status" value="1"/>
</dbReference>
<organism evidence="8 9">
    <name type="scientific">Mycolicibacterium cosmeticum</name>
    <dbReference type="NCBI Taxonomy" id="258533"/>
    <lineage>
        <taxon>Bacteria</taxon>
        <taxon>Bacillati</taxon>
        <taxon>Actinomycetota</taxon>
        <taxon>Actinomycetes</taxon>
        <taxon>Mycobacteriales</taxon>
        <taxon>Mycobacteriaceae</taxon>
        <taxon>Mycolicibacterium</taxon>
    </lineage>
</organism>
<dbReference type="InterPro" id="IPR050775">
    <property type="entry name" value="FAD-binding_Monooxygenases"/>
</dbReference>
<dbReference type="EMBL" id="CCBB010000003">
    <property type="protein sequence ID" value="CDO11455.1"/>
    <property type="molecule type" value="Genomic_DNA"/>
</dbReference>
<evidence type="ECO:0000256" key="6">
    <source>
        <dbReference type="ARBA" id="ARBA00023002"/>
    </source>
</evidence>
<name>W9BMI4_MYCCO</name>
<dbReference type="RefSeq" id="WP_051562081.1">
    <property type="nucleotide sequence ID" value="NZ_CCBB010000003.1"/>
</dbReference>
<gene>
    <name evidence="8" type="ORF">BN977_06297</name>
</gene>
<dbReference type="PANTHER" id="PTHR43098">
    <property type="entry name" value="L-ORNITHINE N(5)-MONOOXYGENASE-RELATED"/>
    <property type="match status" value="1"/>
</dbReference>
<dbReference type="PANTHER" id="PTHR43098:SF4">
    <property type="entry name" value="BLR3857 PROTEIN"/>
    <property type="match status" value="1"/>
</dbReference>
<sequence>MTISEAEAEQHGVIAAGECGPTSTPQDIDIDALREKYRVEREKRMRTEGSKQYIETGGEFAGFSEVDPHTPVVEREPIDTDIDVAVIGGGFAGLLCGAALRKAGVEDVHIIEQGGDFGGVWYWNRYPGIQCDNESYCYVPLLEELDFIPSKKFADGAEIYQHCRNIGKHFGLYDGVIFSTQVRDLKWDDQISRWRISTNRGDDIRARFVVLGSGSFNRPKLPGIPGITDFGGHIFHSSRWDYDYTGGDASGGLDKLADKTVALIGTGATGVQLVPFLGRDAEHLYVFQRTPSTVDERNNTPTDPNWAKALQPGWQKKRQRNFHSWTFEGMALGQPDYVCDFWTELGRNTAARVLALPDPASLTPEQFVGIREEEDYKVMERLRRRVDSLVDDADTAEALKPYYRFLCKRPCSNDDYLSTFNRPNVTLVDVSESKGVERITDTGIVANGVEYEVDCIIFASGFEITTEISRRYAIDTIEGRDGLSLYDHWRDGYKTLHGMSSHGFPNQFFTGFTQVGISANISANYEVQGEHIAYVIAEALNRGAATVEPTRDAQDAWCATIKENYIDNSAFDAECTPGYYNNEGGGGGEGIRSHLGEPYGPGFYAFADLLAAWRDKGDLAGLTLGHEGDPGA</sequence>
<keyword evidence="9" id="KW-1185">Reference proteome</keyword>
<keyword evidence="3" id="KW-0285">Flavoprotein</keyword>
<dbReference type="Pfam" id="PF13738">
    <property type="entry name" value="Pyr_redox_3"/>
    <property type="match status" value="1"/>
</dbReference>
<reference evidence="8" key="1">
    <citation type="submission" date="2014-03" db="EMBL/GenBank/DDBJ databases">
        <title>Draft Genome Sequence of Mycobacterium cosmeticum DSM 44829.</title>
        <authorList>
            <person name="Croce O."/>
            <person name="Robert C."/>
            <person name="Raoult D."/>
            <person name="Drancourt M."/>
        </authorList>
    </citation>
    <scope>NUCLEOTIDE SEQUENCE [LARGE SCALE GENOMIC DNA]</scope>
    <source>
        <strain evidence="8">DSM 44829</strain>
    </source>
</reference>
<dbReference type="eggNOG" id="COG2072">
    <property type="taxonomic scope" value="Bacteria"/>
</dbReference>
<keyword evidence="5" id="KW-0521">NADP</keyword>
<evidence type="ECO:0000313" key="8">
    <source>
        <dbReference type="EMBL" id="CDO11455.1"/>
    </source>
</evidence>
<comment type="similarity">
    <text evidence="2">Belongs to the FAD-binding monooxygenase family.</text>
</comment>
<comment type="cofactor">
    <cofactor evidence="1">
        <name>FAD</name>
        <dbReference type="ChEBI" id="CHEBI:57692"/>
    </cofactor>
</comment>
<dbReference type="SUPFAM" id="SSF51905">
    <property type="entry name" value="FAD/NAD(P)-binding domain"/>
    <property type="match status" value="2"/>
</dbReference>
<dbReference type="Gene3D" id="3.50.50.60">
    <property type="entry name" value="FAD/NAD(P)-binding domain"/>
    <property type="match status" value="2"/>
</dbReference>
<evidence type="ECO:0000256" key="7">
    <source>
        <dbReference type="ARBA" id="ARBA00023033"/>
    </source>
</evidence>
<dbReference type="InterPro" id="IPR036188">
    <property type="entry name" value="FAD/NAD-bd_sf"/>
</dbReference>
<keyword evidence="6" id="KW-0560">Oxidoreductase</keyword>